<evidence type="ECO:0000259" key="11">
    <source>
        <dbReference type="PROSITE" id="PS50893"/>
    </source>
</evidence>
<keyword evidence="2" id="KW-0813">Transport</keyword>
<dbReference type="Gene3D" id="1.20.120.1630">
    <property type="match status" value="1"/>
</dbReference>
<dbReference type="SMART" id="SM00382">
    <property type="entry name" value="AAA"/>
    <property type="match status" value="2"/>
</dbReference>
<dbReference type="EMBL" id="JARBJD010000246">
    <property type="protein sequence ID" value="KAK2945813.1"/>
    <property type="molecule type" value="Genomic_DNA"/>
</dbReference>
<evidence type="ECO:0000256" key="2">
    <source>
        <dbReference type="ARBA" id="ARBA00022448"/>
    </source>
</evidence>
<feature type="domain" description="ABC transmembrane type-1" evidence="12">
    <location>
        <begin position="135"/>
        <end position="413"/>
    </location>
</feature>
<dbReference type="InterPro" id="IPR003439">
    <property type="entry name" value="ABC_transporter-like_ATP-bd"/>
</dbReference>
<dbReference type="InterPro" id="IPR001104">
    <property type="entry name" value="3-oxo-5_a-steroid_4-DH_C"/>
</dbReference>
<feature type="transmembrane region" description="Helical" evidence="10">
    <location>
        <begin position="1056"/>
        <end position="1074"/>
    </location>
</feature>
<keyword evidence="14" id="KW-1185">Reference proteome</keyword>
<feature type="region of interest" description="Disordered" evidence="9">
    <location>
        <begin position="465"/>
        <end position="501"/>
    </location>
</feature>
<evidence type="ECO:0000256" key="5">
    <source>
        <dbReference type="ARBA" id="ARBA00022741"/>
    </source>
</evidence>
<feature type="transmembrane region" description="Helical" evidence="10">
    <location>
        <begin position="1475"/>
        <end position="1493"/>
    </location>
</feature>
<feature type="transmembrane region" description="Helical" evidence="10">
    <location>
        <begin position="940"/>
        <end position="961"/>
    </location>
</feature>
<proteinExistence type="predicted"/>
<dbReference type="SUPFAM" id="SSF90123">
    <property type="entry name" value="ABC transporter transmembrane region"/>
    <property type="match status" value="2"/>
</dbReference>
<feature type="transmembrane region" description="Helical" evidence="10">
    <location>
        <begin position="168"/>
        <end position="188"/>
    </location>
</feature>
<dbReference type="Pfam" id="PF00005">
    <property type="entry name" value="ABC_tran"/>
    <property type="match status" value="2"/>
</dbReference>
<evidence type="ECO:0000256" key="7">
    <source>
        <dbReference type="ARBA" id="ARBA00022989"/>
    </source>
</evidence>
<keyword evidence="4" id="KW-0677">Repeat</keyword>
<feature type="transmembrane region" description="Helical" evidence="10">
    <location>
        <begin position="1027"/>
        <end position="1050"/>
    </location>
</feature>
<dbReference type="InterPro" id="IPR036640">
    <property type="entry name" value="ABC1_TM_sf"/>
</dbReference>
<dbReference type="CDD" id="cd18580">
    <property type="entry name" value="ABC_6TM_ABCC_D2"/>
    <property type="match status" value="1"/>
</dbReference>
<feature type="transmembrane region" description="Helical" evidence="10">
    <location>
        <begin position="114"/>
        <end position="136"/>
    </location>
</feature>
<keyword evidence="5" id="KW-0547">Nucleotide-binding</keyword>
<dbReference type="Pfam" id="PF00664">
    <property type="entry name" value="ABC_membrane"/>
    <property type="match status" value="2"/>
</dbReference>
<accession>A0ABQ9X2I3</accession>
<evidence type="ECO:0000256" key="8">
    <source>
        <dbReference type="ARBA" id="ARBA00023136"/>
    </source>
</evidence>
<comment type="subcellular location">
    <subcellularLocation>
        <location evidence="1">Vacuole membrane</location>
        <topology evidence="1">Multi-pass membrane protein</topology>
    </subcellularLocation>
</comment>
<keyword evidence="8 10" id="KW-0472">Membrane</keyword>
<dbReference type="GO" id="GO:0005524">
    <property type="term" value="F:ATP binding"/>
    <property type="evidence" value="ECO:0007669"/>
    <property type="project" value="UniProtKB-KW"/>
</dbReference>
<dbReference type="InterPro" id="IPR050173">
    <property type="entry name" value="ABC_transporter_C-like"/>
</dbReference>
<feature type="domain" description="ABC transporter" evidence="11">
    <location>
        <begin position="525"/>
        <end position="749"/>
    </location>
</feature>
<dbReference type="CDD" id="cd03244">
    <property type="entry name" value="ABCC_MRP_domain2"/>
    <property type="match status" value="1"/>
</dbReference>
<gene>
    <name evidence="13" type="ORF">BLNAU_19238</name>
</gene>
<feature type="transmembrane region" description="Helical" evidence="10">
    <location>
        <begin position="1505"/>
        <end position="1522"/>
    </location>
</feature>
<feature type="transmembrane region" description="Helical" evidence="10">
    <location>
        <begin position="268"/>
        <end position="287"/>
    </location>
</feature>
<feature type="domain" description="ABC transporter" evidence="11">
    <location>
        <begin position="1118"/>
        <end position="1375"/>
    </location>
</feature>
<evidence type="ECO:0000256" key="1">
    <source>
        <dbReference type="ARBA" id="ARBA00004128"/>
    </source>
</evidence>
<feature type="transmembrane region" description="Helical" evidence="10">
    <location>
        <begin position="798"/>
        <end position="823"/>
    </location>
</feature>
<feature type="transmembrane region" description="Helical" evidence="10">
    <location>
        <begin position="1402"/>
        <end position="1421"/>
    </location>
</feature>
<keyword evidence="3 10" id="KW-0812">Transmembrane</keyword>
<evidence type="ECO:0000256" key="9">
    <source>
        <dbReference type="SAM" id="MobiDB-lite"/>
    </source>
</evidence>
<protein>
    <submittedName>
        <fullName evidence="13">ATP-binding cassette sub-family C member 5</fullName>
    </submittedName>
</protein>
<dbReference type="PROSITE" id="PS50893">
    <property type="entry name" value="ABC_TRANSPORTER_2"/>
    <property type="match status" value="2"/>
</dbReference>
<name>A0ABQ9X2I3_9EUKA</name>
<feature type="transmembrane region" description="Helical" evidence="10">
    <location>
        <begin position="242"/>
        <end position="262"/>
    </location>
</feature>
<feature type="compositionally biased region" description="Basic and acidic residues" evidence="9">
    <location>
        <begin position="465"/>
        <end position="498"/>
    </location>
</feature>
<keyword evidence="7 10" id="KW-1133">Transmembrane helix</keyword>
<dbReference type="CDD" id="cd03250">
    <property type="entry name" value="ABCC_MRP_domain1"/>
    <property type="match status" value="1"/>
</dbReference>
<feature type="domain" description="ABC transmembrane type-1" evidence="12">
    <location>
        <begin position="792"/>
        <end position="1047"/>
    </location>
</feature>
<keyword evidence="6 13" id="KW-0067">ATP-binding</keyword>
<dbReference type="PANTHER" id="PTHR24223:SF443">
    <property type="entry name" value="MULTIDRUG-RESISTANCE LIKE PROTEIN 1, ISOFORM I"/>
    <property type="match status" value="1"/>
</dbReference>
<evidence type="ECO:0000256" key="3">
    <source>
        <dbReference type="ARBA" id="ARBA00022692"/>
    </source>
</evidence>
<evidence type="ECO:0000313" key="14">
    <source>
        <dbReference type="Proteomes" id="UP001281761"/>
    </source>
</evidence>
<dbReference type="PANTHER" id="PTHR24223">
    <property type="entry name" value="ATP-BINDING CASSETTE SUB-FAMILY C"/>
    <property type="match status" value="1"/>
</dbReference>
<feature type="transmembrane region" description="Helical" evidence="10">
    <location>
        <begin position="913"/>
        <end position="934"/>
    </location>
</feature>
<evidence type="ECO:0000313" key="13">
    <source>
        <dbReference type="EMBL" id="KAK2945813.1"/>
    </source>
</evidence>
<dbReference type="PROSITE" id="PS50244">
    <property type="entry name" value="S5A_REDUCTASE"/>
    <property type="match status" value="1"/>
</dbReference>
<dbReference type="SUPFAM" id="SSF52540">
    <property type="entry name" value="P-loop containing nucleoside triphosphate hydrolases"/>
    <property type="match status" value="2"/>
</dbReference>
<feature type="transmembrane region" description="Helical" evidence="10">
    <location>
        <begin position="843"/>
        <end position="865"/>
    </location>
</feature>
<feature type="region of interest" description="Disordered" evidence="9">
    <location>
        <begin position="746"/>
        <end position="768"/>
    </location>
</feature>
<dbReference type="InterPro" id="IPR044726">
    <property type="entry name" value="ABCC_6TM_D2"/>
</dbReference>
<sequence length="1616" mass="182303">MKEEIPLHESYSHELSVHRPIVDHEEVQRRPNLEDTHSLFLNLFFCFYCPFVCRCKPIRDADIYSVGRKDGTDIVTTKGTIAWEKQIQKYHQRMTEHQTNRSSKAQSSIRGPSLLSIVFLTFGGFKIVINLIIWLISYTMMFAQPFFMKLILKILEQKQSDPSVGFPFLWSVLLILSPFLEAFTDSWANRNFTHFSMRVRSMLSGLIFNKSLNLQMSSRNGVDEGRMLSLMSADVKQVTDKLWMPVLLLLSPLVFFVPLIFLTFEFGITGWVSVAVILVTVPLQVPISRFMTSSLAMYLHHNDTRNKQIKQVLQDMRVVKTNGLEGILTEHIDVTREQQLAAAFRYVLSFQTVNGIVRSLPALVNAATITAFVYAKGITQSEFATRVMPSVGYLTMMTRETNVFPQYIQSLIMMNVSQKRIRQFLMLPEIDRIERECPVNSEVAVSVEDGEFRWETTNDLVRDSFQAAEEKKERKRREKEEKRLLSKQQKQEEKKTKQELLSMSESAPLLAHTDAPRTASFSDAVRPATHTSASHPPLQPRVSLGGINLTIRRGELLMIVGQVGSGKSSLGSAIKGDMECVKGHVKVRGRVAYCAQVPWIANDTIQNNILFGSGYDAERYSHVVRLCQLDADLPLLPQGDQTMIGEKGVNLSGGQKARIQLARAVYADCDVFILDDPLSAVDALVGRALMDSCICGALKGKTVVLITNQTHHLHRADRVVVMADMQISAQGTLDELSSKGFRFDHPETKQKASKASPEEREESAIVDSSEEAQALMTKEEYQTGHVPVRSYLSYFASLFNVGTALLFLALIALTEGGIVFTSFWTGVIGKTYQFASISFHAKLHVLTFIAVAVALLLPLRALVAARAVRRSSRRLHKDLLSHVLRCPTSFFDTTPIGRILNRFSADIVQLDQWLFNLLLQVSCFWIQMIGQIVIVATDTLWFVPVGLGSLLLYFGLLFIYARAARSIQRLDSISRSPVLSVYTETVSIGGISMIRTYHAEDHWRNKFYAMNDKWTIRSVLFAEGGQWAMLWSSIISSLYLCGVVVIGWFFMDAAKLGVAITSSLTFTFLGAYIVKHNVDLDSQMTNFERVKFYSTQLPQETLTGSVIPHSAWPQEGSIRFEDVTVQYRPGLPDVLKNISFDVQPGQKIGICGRTGAGKSSLIYPLFRLVELDGRLVLTIIDPVTGFPVPLDPSNLHNKGRVVIDGLNVGKIPLVRLRRSVDIISQDPVLFEGTVRSNVDVFNEKTDEQIWDALQKLSLASQFTELGLDTPIAESGRNLSAGQRQLLCFVRVLLNDTKIVVLDEATASVDEETDAMIQKAVRDHMKGRTLLVIAHRLNTIMDADKILVMDKGSLHEFASPQQLIDGQKPVPLVNEKQTLASYAVENGSILLVKDLGPQIGYRTLFILEYLAPPLIMLLLFFFPKVFYSYYNPNIEIKPHSKTQIVACLMWIAHYVKRLLETVFVHTFSHPSVPIKVLVRNCAYYWGFAALISYIICHPKYTSPPSFFLLLGVVIFVLSEFMNLRCHLHLRSLRVNAEPGSHPVPTFWPFRLVTCPNYTFEVLSWIGFNLATWTLIGIVFNICGFVQMYLWAIKKKKRYLSQHSDYPQNIHVIIPYCL</sequence>
<dbReference type="InterPro" id="IPR017871">
    <property type="entry name" value="ABC_transporter-like_CS"/>
</dbReference>
<evidence type="ECO:0000259" key="12">
    <source>
        <dbReference type="PROSITE" id="PS50929"/>
    </source>
</evidence>
<evidence type="ECO:0000256" key="10">
    <source>
        <dbReference type="SAM" id="Phobius"/>
    </source>
</evidence>
<dbReference type="Gene3D" id="1.20.1560.10">
    <property type="entry name" value="ABC transporter type 1, transmembrane domain"/>
    <property type="match status" value="2"/>
</dbReference>
<reference evidence="13 14" key="1">
    <citation type="journal article" date="2022" name="bioRxiv">
        <title>Genomics of Preaxostyla Flagellates Illuminates Evolutionary Transitions and the Path Towards Mitochondrial Loss.</title>
        <authorList>
            <person name="Novak L.V.F."/>
            <person name="Treitli S.C."/>
            <person name="Pyrih J."/>
            <person name="Halakuc P."/>
            <person name="Pipaliya S.V."/>
            <person name="Vacek V."/>
            <person name="Brzon O."/>
            <person name="Soukal P."/>
            <person name="Eme L."/>
            <person name="Dacks J.B."/>
            <person name="Karnkowska A."/>
            <person name="Elias M."/>
            <person name="Hampl V."/>
        </authorList>
    </citation>
    <scope>NUCLEOTIDE SEQUENCE [LARGE SCALE GENOMIC DNA]</scope>
    <source>
        <strain evidence="13">NAU3</strain>
        <tissue evidence="13">Gut</tissue>
    </source>
</reference>
<dbReference type="PROSITE" id="PS50929">
    <property type="entry name" value="ABC_TM1F"/>
    <property type="match status" value="2"/>
</dbReference>
<organism evidence="13 14">
    <name type="scientific">Blattamonas nauphoetae</name>
    <dbReference type="NCBI Taxonomy" id="2049346"/>
    <lineage>
        <taxon>Eukaryota</taxon>
        <taxon>Metamonada</taxon>
        <taxon>Preaxostyla</taxon>
        <taxon>Oxymonadida</taxon>
        <taxon>Blattamonas</taxon>
    </lineage>
</organism>
<feature type="transmembrane region" description="Helical" evidence="10">
    <location>
        <begin position="1568"/>
        <end position="1590"/>
    </location>
</feature>
<evidence type="ECO:0000256" key="4">
    <source>
        <dbReference type="ARBA" id="ARBA00022737"/>
    </source>
</evidence>
<comment type="caution">
    <text evidence="13">The sequence shown here is derived from an EMBL/GenBank/DDBJ whole genome shotgun (WGS) entry which is preliminary data.</text>
</comment>
<dbReference type="PROSITE" id="PS00211">
    <property type="entry name" value="ABC_TRANSPORTER_1"/>
    <property type="match status" value="2"/>
</dbReference>
<dbReference type="Gene3D" id="3.40.50.300">
    <property type="entry name" value="P-loop containing nucleotide triphosphate hydrolases"/>
    <property type="match status" value="2"/>
</dbReference>
<evidence type="ECO:0000256" key="6">
    <source>
        <dbReference type="ARBA" id="ARBA00022840"/>
    </source>
</evidence>
<dbReference type="Pfam" id="PF02544">
    <property type="entry name" value="Steroid_dh"/>
    <property type="match status" value="1"/>
</dbReference>
<dbReference type="InterPro" id="IPR011527">
    <property type="entry name" value="ABC1_TM_dom"/>
</dbReference>
<dbReference type="InterPro" id="IPR003593">
    <property type="entry name" value="AAA+_ATPase"/>
</dbReference>
<dbReference type="InterPro" id="IPR027417">
    <property type="entry name" value="P-loop_NTPase"/>
</dbReference>
<dbReference type="Proteomes" id="UP001281761">
    <property type="component" value="Unassembled WGS sequence"/>
</dbReference>